<dbReference type="EMBL" id="JACHYA010000002">
    <property type="protein sequence ID" value="MBB3171001.1"/>
    <property type="molecule type" value="Genomic_DNA"/>
</dbReference>
<sequence>MKAIQCELCGATDIVKDGDFFVCQSCGMKYTPENAKKMMVEGVVQVEGTVKVDNTQQIENFLSLARKAHDSDNEKEAEDYANKVLEIEPTNYEALYLKGIAAGWQTTGGNNRIPEAIDYFSQAIANCSEDANADELKKQIAEDISKLSLAMINLRCKNYIQFPSSENASSIVTEAANSIILTMKLILSCGVEPNKFKADAALVMNAAAVQAWKTIWSDYTDDKPLLPLGNGIMFQDYKTASSSDRSLYAIPSKYDWNRFTDRGDGCISVIEAAINIDDNDDEEDITRYENLIFIAEKVRDSCSIGYISGSQYVSAKWAKEYAFTDSAIAARNKKIAEWQSAKADSEQRIRQNRINKYWDAHQEERASLEASIKQLKEDLIKLKSDEQYSATKAKISSLSGEIEIKEKQLSALGILDRKAKKELKSEIESLRSEKIT</sequence>
<proteinExistence type="predicted"/>
<dbReference type="SUPFAM" id="SSF48452">
    <property type="entry name" value="TPR-like"/>
    <property type="match status" value="1"/>
</dbReference>
<name>A0A7W5GPZ6_9ACTN</name>
<dbReference type="GeneID" id="93356883"/>
<dbReference type="RefSeq" id="WP_123185570.1">
    <property type="nucleotide sequence ID" value="NZ_JACHYA010000002.1"/>
</dbReference>
<keyword evidence="1" id="KW-0175">Coiled coil</keyword>
<feature type="coiled-coil region" evidence="1">
    <location>
        <begin position="358"/>
        <end position="385"/>
    </location>
</feature>
<evidence type="ECO:0000256" key="1">
    <source>
        <dbReference type="SAM" id="Coils"/>
    </source>
</evidence>
<protein>
    <recommendedName>
        <fullName evidence="4">Tetratricopeptide repeat protein</fullName>
    </recommendedName>
</protein>
<organism evidence="2 3">
    <name type="scientific">Parvibacter caecicola</name>
    <dbReference type="NCBI Taxonomy" id="747645"/>
    <lineage>
        <taxon>Bacteria</taxon>
        <taxon>Bacillati</taxon>
        <taxon>Actinomycetota</taxon>
        <taxon>Coriobacteriia</taxon>
        <taxon>Coriobacteriales</taxon>
        <taxon>Coriobacteriaceae</taxon>
        <taxon>Parvibacter</taxon>
    </lineage>
</organism>
<dbReference type="Gene3D" id="1.25.40.10">
    <property type="entry name" value="Tetratricopeptide repeat domain"/>
    <property type="match status" value="1"/>
</dbReference>
<dbReference type="AlphaFoldDB" id="A0A7W5GPZ6"/>
<reference evidence="2 3" key="1">
    <citation type="submission" date="2020-08" db="EMBL/GenBank/DDBJ databases">
        <title>Sequencing the genomes of 1000 actinobacteria strains.</title>
        <authorList>
            <person name="Klenk H.-P."/>
        </authorList>
    </citation>
    <scope>NUCLEOTIDE SEQUENCE [LARGE SCALE GENOMIC DNA]</scope>
    <source>
        <strain evidence="2 3">DSM 22242</strain>
    </source>
</reference>
<evidence type="ECO:0008006" key="4">
    <source>
        <dbReference type="Google" id="ProtNLM"/>
    </source>
</evidence>
<comment type="caution">
    <text evidence="2">The sequence shown here is derived from an EMBL/GenBank/DDBJ whole genome shotgun (WGS) entry which is preliminary data.</text>
</comment>
<dbReference type="Proteomes" id="UP000530850">
    <property type="component" value="Unassembled WGS sequence"/>
</dbReference>
<accession>A0A7W5GPZ6</accession>
<evidence type="ECO:0000313" key="3">
    <source>
        <dbReference type="Proteomes" id="UP000530850"/>
    </source>
</evidence>
<dbReference type="InterPro" id="IPR011990">
    <property type="entry name" value="TPR-like_helical_dom_sf"/>
</dbReference>
<gene>
    <name evidence="2" type="ORF">FHR31_000813</name>
</gene>
<evidence type="ECO:0000313" key="2">
    <source>
        <dbReference type="EMBL" id="MBB3171001.1"/>
    </source>
</evidence>